<name>A0A4V6IBU8_9NOCA</name>
<reference evidence="4 5" key="1">
    <citation type="submission" date="2019-02" db="EMBL/GenBank/DDBJ databases">
        <authorList>
            <consortium name="Pathogen Informatics"/>
        </authorList>
    </citation>
    <scope>NUCLEOTIDE SEQUENCE [LARGE SCALE GENOMIC DNA]</scope>
    <source>
        <strain evidence="4 5">3012STDY6756504</strain>
    </source>
</reference>
<dbReference type="EMBL" id="LR215973">
    <property type="protein sequence ID" value="VFA97153.1"/>
    <property type="molecule type" value="Genomic_DNA"/>
</dbReference>
<evidence type="ECO:0000313" key="4">
    <source>
        <dbReference type="EMBL" id="VFA97153.1"/>
    </source>
</evidence>
<evidence type="ECO:0000256" key="2">
    <source>
        <dbReference type="PROSITE-ProRule" id="PRU00335"/>
    </source>
</evidence>
<evidence type="ECO:0000256" key="1">
    <source>
        <dbReference type="ARBA" id="ARBA00023125"/>
    </source>
</evidence>
<dbReference type="InterPro" id="IPR001647">
    <property type="entry name" value="HTH_TetR"/>
</dbReference>
<dbReference type="RefSeq" id="WP_130916103.1">
    <property type="nucleotide sequence ID" value="NZ_LR215973.1"/>
</dbReference>
<dbReference type="PROSITE" id="PS50977">
    <property type="entry name" value="HTH_TETR_2"/>
    <property type="match status" value="1"/>
</dbReference>
<dbReference type="AlphaFoldDB" id="A0A4V6IBU8"/>
<dbReference type="SUPFAM" id="SSF46689">
    <property type="entry name" value="Homeodomain-like"/>
    <property type="match status" value="1"/>
</dbReference>
<proteinExistence type="predicted"/>
<dbReference type="PANTHER" id="PTHR30055">
    <property type="entry name" value="HTH-TYPE TRANSCRIPTIONAL REGULATOR RUTR"/>
    <property type="match status" value="1"/>
</dbReference>
<organism evidence="4 5">
    <name type="scientific">Nocardia cyriacigeorgica</name>
    <dbReference type="NCBI Taxonomy" id="135487"/>
    <lineage>
        <taxon>Bacteria</taxon>
        <taxon>Bacillati</taxon>
        <taxon>Actinomycetota</taxon>
        <taxon>Actinomycetes</taxon>
        <taxon>Mycobacteriales</taxon>
        <taxon>Nocardiaceae</taxon>
        <taxon>Nocardia</taxon>
    </lineage>
</organism>
<dbReference type="GO" id="GO:0000976">
    <property type="term" value="F:transcription cis-regulatory region binding"/>
    <property type="evidence" value="ECO:0007669"/>
    <property type="project" value="TreeGrafter"/>
</dbReference>
<evidence type="ECO:0000313" key="5">
    <source>
        <dbReference type="Proteomes" id="UP000290439"/>
    </source>
</evidence>
<dbReference type="GO" id="GO:0003700">
    <property type="term" value="F:DNA-binding transcription factor activity"/>
    <property type="evidence" value="ECO:0007669"/>
    <property type="project" value="TreeGrafter"/>
</dbReference>
<protein>
    <recommendedName>
        <fullName evidence="3">HTH tetR-type domain-containing protein</fullName>
    </recommendedName>
</protein>
<dbReference type="PANTHER" id="PTHR30055:SF160">
    <property type="entry name" value="TRANSCRIPTIONAL REGULATORY PROTEIN (PROBABLY ASNC-FAMILY)-RELATED"/>
    <property type="match status" value="1"/>
</dbReference>
<accession>A0A4V6IBU8</accession>
<sequence length="232" mass="25629">MVSQRAEVGGGRWGDHNSERRRAIMEALIALIEESEPGAEIPLQLIAERAGIRRSVVYRHFADRQDLDDKTREYVVESSIDQVMPTLDLDDNLHQTLFRIIDTYVRLVAARPRLHLWVEQGPGSHDPAGIAVVGGTKLAVSQRITDLFTMATTLLGIEEPGLEVAAFSVVSMVDGAVTRWLQTEPPGVDAAEVTRLLTESLWFLIDGHARARGVSVDPHRPLRELLTLAADA</sequence>
<dbReference type="InterPro" id="IPR050109">
    <property type="entry name" value="HTH-type_TetR-like_transc_reg"/>
</dbReference>
<keyword evidence="1 2" id="KW-0238">DNA-binding</keyword>
<dbReference type="Proteomes" id="UP000290439">
    <property type="component" value="Chromosome"/>
</dbReference>
<feature type="domain" description="HTH tetR-type" evidence="3">
    <location>
        <begin position="18"/>
        <end position="79"/>
    </location>
</feature>
<dbReference type="Gene3D" id="1.10.357.10">
    <property type="entry name" value="Tetracycline Repressor, domain 2"/>
    <property type="match status" value="1"/>
</dbReference>
<feature type="DNA-binding region" description="H-T-H motif" evidence="2">
    <location>
        <begin position="42"/>
        <end position="61"/>
    </location>
</feature>
<evidence type="ECO:0000259" key="3">
    <source>
        <dbReference type="PROSITE" id="PS50977"/>
    </source>
</evidence>
<gene>
    <name evidence="4" type="ORF">NCTC10797_00912</name>
</gene>
<dbReference type="InterPro" id="IPR009057">
    <property type="entry name" value="Homeodomain-like_sf"/>
</dbReference>